<evidence type="ECO:0000313" key="2">
    <source>
        <dbReference type="Proteomes" id="UP000887116"/>
    </source>
</evidence>
<accession>A0A8X6EZX7</accession>
<reference evidence="1" key="1">
    <citation type="submission" date="2020-07" db="EMBL/GenBank/DDBJ databases">
        <title>Multicomponent nature underlies the extraordinary mechanical properties of spider dragline silk.</title>
        <authorList>
            <person name="Kono N."/>
            <person name="Nakamura H."/>
            <person name="Mori M."/>
            <person name="Yoshida Y."/>
            <person name="Ohtoshi R."/>
            <person name="Malay A.D."/>
            <person name="Moran D.A.P."/>
            <person name="Tomita M."/>
            <person name="Numata K."/>
            <person name="Arakawa K."/>
        </authorList>
    </citation>
    <scope>NUCLEOTIDE SEQUENCE</scope>
</reference>
<keyword evidence="2" id="KW-1185">Reference proteome</keyword>
<gene>
    <name evidence="1" type="primary">AVEN_117468_1</name>
    <name evidence="1" type="ORF">TNCT_605491</name>
</gene>
<name>A0A8X6EZX7_TRICU</name>
<proteinExistence type="predicted"/>
<organism evidence="1 2">
    <name type="scientific">Trichonephila clavata</name>
    <name type="common">Joro spider</name>
    <name type="synonym">Nephila clavata</name>
    <dbReference type="NCBI Taxonomy" id="2740835"/>
    <lineage>
        <taxon>Eukaryota</taxon>
        <taxon>Metazoa</taxon>
        <taxon>Ecdysozoa</taxon>
        <taxon>Arthropoda</taxon>
        <taxon>Chelicerata</taxon>
        <taxon>Arachnida</taxon>
        <taxon>Araneae</taxon>
        <taxon>Araneomorphae</taxon>
        <taxon>Entelegynae</taxon>
        <taxon>Araneoidea</taxon>
        <taxon>Nephilidae</taxon>
        <taxon>Trichonephila</taxon>
    </lineage>
</organism>
<dbReference type="EMBL" id="BMAO01000479">
    <property type="protein sequence ID" value="GFQ67133.1"/>
    <property type="molecule type" value="Genomic_DNA"/>
</dbReference>
<dbReference type="OrthoDB" id="6417927at2759"/>
<dbReference type="AlphaFoldDB" id="A0A8X6EZX7"/>
<sequence>MYPDEYLLDPENAEIYEESYVLAVRVKEIFYECVFYEEFRNVSHEFEYSPTYIFEYVSRTCRRDGVFRDLTIFELFFTSCAFVSCLGLYCFHNCAYKDVIGYAHLCWAVYFDEYKEEFYKQGGWSKLKAVAAFYVPAYEFLFTFPNGNFRTIEGRQAYLLEVMKAVNNYKTAVDTNCKTISKAWVKLHLPSLSKFDANDVTEDVIQNTRNPKVIEEILLKFRCICDPVMTKWLNESARYKQFTDDISRSSLKLNNFTLNDMTANTCDTEFNQINMDPPIQENNYQMDKIIEILSGVEKGDDQSNELVVIDLAGAEKCDDQANKMVVIDISGVEKVDDQTNELVLKNVSRNKENTSSYSENVSFLKGNFTNVSQNKTQNASEQKLSNEIKTEIDLERNRPEVKCLLGMILALGDRQGIAVQRSLLPCLHTHQQKVKSKKK</sequence>
<protein>
    <submittedName>
        <fullName evidence="1">Uncharacterized protein</fullName>
    </submittedName>
</protein>
<evidence type="ECO:0000313" key="1">
    <source>
        <dbReference type="EMBL" id="GFQ67133.1"/>
    </source>
</evidence>
<comment type="caution">
    <text evidence="1">The sequence shown here is derived from an EMBL/GenBank/DDBJ whole genome shotgun (WGS) entry which is preliminary data.</text>
</comment>
<dbReference type="Proteomes" id="UP000887116">
    <property type="component" value="Unassembled WGS sequence"/>
</dbReference>